<accession>A0ABS9PCZ5</accession>
<dbReference type="PIRSF" id="PIRSF027386">
    <property type="entry name" value="UCP027386_ABC_sbc_TM0202"/>
    <property type="match status" value="1"/>
</dbReference>
<feature type="signal peptide" evidence="1">
    <location>
        <begin position="1"/>
        <end position="28"/>
    </location>
</feature>
<dbReference type="RefSeq" id="WP_238978269.1">
    <property type="nucleotide sequence ID" value="NZ_JABFUC010000013.1"/>
</dbReference>
<dbReference type="PANTHER" id="PTHR30024">
    <property type="entry name" value="ALIPHATIC SULFONATES-BINDING PROTEIN-RELATED"/>
    <property type="match status" value="1"/>
</dbReference>
<dbReference type="Gene3D" id="3.40.190.10">
    <property type="entry name" value="Periplasmic binding protein-like II"/>
    <property type="match status" value="2"/>
</dbReference>
<reference evidence="2 3" key="1">
    <citation type="submission" date="2020-05" db="EMBL/GenBank/DDBJ databases">
        <title>Comparative genomic analysis of denitrifying bacteria from Halomonas genus.</title>
        <authorList>
            <person name="Wang L."/>
            <person name="Shao Z."/>
        </authorList>
    </citation>
    <scope>NUCLEOTIDE SEQUENCE [LARGE SCALE GENOMIC DNA]</scope>
    <source>
        <strain evidence="2 3">A4</strain>
    </source>
</reference>
<sequence>MNDLSRRRLLQLAAASAALAALPGVGLAAQAGLRAATPLGLPQLILARALQDERLKALAGEPDLRAWRDPDQLRAWIAGGEVQLTATPTNVAANLYNRGVPVVLMNVNVWGTLGMLSLPRPFDSLSDLAGRHVGVPWRGDMPDLVLRYLLARQGLEVGRDLRITYHASPFETVQMFLARRLDAAVLPEPMRTATRLQGASLGIEPGELDLQREWARLTGGAAALPQAGVICRRELLEAHPDWVAAVQAAVAEAVPWVNAEPAAAARLGAEQSPLSAPVFEGAIARTRLEMQTAAQARPALEAFFGALAELSSGFIGGGLPDDAFYLADG</sequence>
<gene>
    <name evidence="2" type="ORF">HOP52_15290</name>
</gene>
<keyword evidence="3" id="KW-1185">Reference proteome</keyword>
<feature type="chain" id="PRO_5046033988" evidence="1">
    <location>
        <begin position="29"/>
        <end position="329"/>
    </location>
</feature>
<proteinExistence type="predicted"/>
<dbReference type="PROSITE" id="PS51318">
    <property type="entry name" value="TAT"/>
    <property type="match status" value="1"/>
</dbReference>
<comment type="caution">
    <text evidence="2">The sequence shown here is derived from an EMBL/GenBank/DDBJ whole genome shotgun (WGS) entry which is preliminary data.</text>
</comment>
<keyword evidence="1" id="KW-0732">Signal</keyword>
<dbReference type="InterPro" id="IPR006311">
    <property type="entry name" value="TAT_signal"/>
</dbReference>
<name>A0ABS9PCZ5_9GAMM</name>
<dbReference type="EMBL" id="JABFUC010000013">
    <property type="protein sequence ID" value="MCG6659122.1"/>
    <property type="molecule type" value="Genomic_DNA"/>
</dbReference>
<dbReference type="PANTHER" id="PTHR30024:SF46">
    <property type="entry name" value="ABC TRANSPORTER, SUBSTRATE-BINDING LIPOPROTEIN"/>
    <property type="match status" value="1"/>
</dbReference>
<evidence type="ECO:0000313" key="3">
    <source>
        <dbReference type="Proteomes" id="UP000814385"/>
    </source>
</evidence>
<dbReference type="Proteomes" id="UP000814385">
    <property type="component" value="Unassembled WGS sequence"/>
</dbReference>
<dbReference type="InterPro" id="IPR027024">
    <property type="entry name" value="UCP027386_ABC_sbc_TM0202"/>
</dbReference>
<evidence type="ECO:0000313" key="2">
    <source>
        <dbReference type="EMBL" id="MCG6659122.1"/>
    </source>
</evidence>
<evidence type="ECO:0000256" key="1">
    <source>
        <dbReference type="SAM" id="SignalP"/>
    </source>
</evidence>
<dbReference type="Pfam" id="PF13379">
    <property type="entry name" value="NMT1_2"/>
    <property type="match status" value="1"/>
</dbReference>
<organism evidence="2 3">
    <name type="scientific">Billgrantia campisalis</name>
    <dbReference type="NCBI Taxonomy" id="74661"/>
    <lineage>
        <taxon>Bacteria</taxon>
        <taxon>Pseudomonadati</taxon>
        <taxon>Pseudomonadota</taxon>
        <taxon>Gammaproteobacteria</taxon>
        <taxon>Oceanospirillales</taxon>
        <taxon>Halomonadaceae</taxon>
        <taxon>Billgrantia</taxon>
    </lineage>
</organism>
<dbReference type="SUPFAM" id="SSF53850">
    <property type="entry name" value="Periplasmic binding protein-like II"/>
    <property type="match status" value="1"/>
</dbReference>
<protein>
    <submittedName>
        <fullName evidence="2">ABC transporter substrate-binding protein</fullName>
    </submittedName>
</protein>